<dbReference type="InterPro" id="IPR025110">
    <property type="entry name" value="AMP-bd_C"/>
</dbReference>
<reference evidence="3 4" key="1">
    <citation type="journal article" date="2009" name="PLoS ONE">
        <title>The complete genome of Teredinibacter turnerae T7901: an intracellular endosymbiont of marine wood-boring bivalves (shipworms).</title>
        <authorList>
            <person name="Yang J.C."/>
            <person name="Madupu R."/>
            <person name="Durkin A.S."/>
            <person name="Ekborg N.A."/>
            <person name="Pedamallu C.S."/>
            <person name="Hostetler J.B."/>
            <person name="Radune D."/>
            <person name="Toms B.S."/>
            <person name="Henrissat B."/>
            <person name="Coutinho P.M."/>
            <person name="Schwarz S."/>
            <person name="Field L."/>
            <person name="Trindade-Silva A.E."/>
            <person name="Soares C.A.G."/>
            <person name="Elshahawi S."/>
            <person name="Hanora A."/>
            <person name="Schmidt E.W."/>
            <person name="Haygood M.G."/>
            <person name="Posfai J."/>
            <person name="Benner J."/>
            <person name="Madinger C."/>
            <person name="Nove J."/>
            <person name="Anton B."/>
            <person name="Chaudhary K."/>
            <person name="Foster J."/>
            <person name="Holman A."/>
            <person name="Kumar S."/>
            <person name="Lessard P.A."/>
            <person name="Luyten Y.A."/>
            <person name="Slatko B."/>
            <person name="Wood N."/>
            <person name="Wu B."/>
            <person name="Teplitski M."/>
            <person name="Mougous J.D."/>
            <person name="Ward N."/>
            <person name="Eisen J.A."/>
            <person name="Badger J.H."/>
            <person name="Distel D.L."/>
        </authorList>
    </citation>
    <scope>NUCLEOTIDE SEQUENCE [LARGE SCALE GENOMIC DNA]</scope>
    <source>
        <strain evidence="4">ATCC 39867 / T7901</strain>
    </source>
</reference>
<dbReference type="Proteomes" id="UP000009080">
    <property type="component" value="Chromosome"/>
</dbReference>
<dbReference type="PROSITE" id="PS00455">
    <property type="entry name" value="AMP_BINDING"/>
    <property type="match status" value="1"/>
</dbReference>
<dbReference type="GO" id="GO:0016878">
    <property type="term" value="F:acid-thiol ligase activity"/>
    <property type="evidence" value="ECO:0007669"/>
    <property type="project" value="UniProtKB-ARBA"/>
</dbReference>
<feature type="domain" description="AMP-binding enzyme C-terminal" evidence="2">
    <location>
        <begin position="404"/>
        <end position="477"/>
    </location>
</feature>
<dbReference type="SUPFAM" id="SSF56801">
    <property type="entry name" value="Acetyl-CoA synthetase-like"/>
    <property type="match status" value="1"/>
</dbReference>
<evidence type="ECO:0000259" key="2">
    <source>
        <dbReference type="Pfam" id="PF13193"/>
    </source>
</evidence>
<dbReference type="HOGENOM" id="CLU_000022_59_0_6"/>
<name>C5BJN9_TERTT</name>
<evidence type="ECO:0000313" key="4">
    <source>
        <dbReference type="Proteomes" id="UP000009080"/>
    </source>
</evidence>
<dbReference type="KEGG" id="ttu:TERTU_4524"/>
<dbReference type="OrthoDB" id="9803968at2"/>
<dbReference type="PANTHER" id="PTHR43767:SF1">
    <property type="entry name" value="NONRIBOSOMAL PEPTIDE SYNTHASE PES1 (EUROFUNG)-RELATED"/>
    <property type="match status" value="1"/>
</dbReference>
<organism evidence="3 4">
    <name type="scientific">Teredinibacter turnerae (strain ATCC 39867 / T7901)</name>
    <dbReference type="NCBI Taxonomy" id="377629"/>
    <lineage>
        <taxon>Bacteria</taxon>
        <taxon>Pseudomonadati</taxon>
        <taxon>Pseudomonadota</taxon>
        <taxon>Gammaproteobacteria</taxon>
        <taxon>Cellvibrionales</taxon>
        <taxon>Cellvibrionaceae</taxon>
        <taxon>Teredinibacter</taxon>
    </lineage>
</organism>
<dbReference type="RefSeq" id="WP_015820651.1">
    <property type="nucleotide sequence ID" value="NC_012997.1"/>
</dbReference>
<dbReference type="Gene3D" id="3.40.50.12780">
    <property type="entry name" value="N-terminal domain of ligase-like"/>
    <property type="match status" value="1"/>
</dbReference>
<dbReference type="InterPro" id="IPR000873">
    <property type="entry name" value="AMP-dep_synth/lig_dom"/>
</dbReference>
<evidence type="ECO:0000259" key="1">
    <source>
        <dbReference type="Pfam" id="PF00501"/>
    </source>
</evidence>
<dbReference type="InterPro" id="IPR050237">
    <property type="entry name" value="ATP-dep_AMP-bd_enzyme"/>
</dbReference>
<feature type="domain" description="AMP-dependent synthetase/ligase" evidence="1">
    <location>
        <begin position="6"/>
        <end position="353"/>
    </location>
</feature>
<dbReference type="Gene3D" id="3.30.300.30">
    <property type="match status" value="1"/>
</dbReference>
<dbReference type="Pfam" id="PF13193">
    <property type="entry name" value="AMP-binding_C"/>
    <property type="match status" value="1"/>
</dbReference>
<dbReference type="STRING" id="377629.TERTU_4524"/>
<dbReference type="AlphaFoldDB" id="C5BJN9"/>
<dbReference type="InterPro" id="IPR042099">
    <property type="entry name" value="ANL_N_sf"/>
</dbReference>
<dbReference type="Pfam" id="PF00501">
    <property type="entry name" value="AMP-binding"/>
    <property type="match status" value="1"/>
</dbReference>
<sequence length="485" mass="52321">MLYSMFAATAENYGQQTAVISPTETLSFQQIQQRVLTLAAALYSNDLHTGDRVVLLLPNGPDFIAATFAIAYCGGVVVPLNTAYKSEELCNYLADAQPRIVICDDASGESARAVIDQLTLSCTVLNTSQPSEICSAPAAEVEPSASALYQYSTGSTGKPKRVMRSFSDLVNEATNFKISAQTTAEDRILAVAPFFHAHGFGNCVLASAASGATLVTLPNFKSRKKVMTTLREQRITIFPGVPFMFSILADAPSLDKEPLSDLRLAFSAGAALDENTFQKFLAKYDVPIRQLYGSTETGAMSLNTGSTTGDKWRSVGKALANVHITIRDESGALLPANVAGEIVIHSNAMTRGYANLAEATRESFRDNLFYTGDLGFLDADGYLTITGRKKFFINAAGNKVDPGEIEQLIAAHPNVDEVVVVGVKSEYGLEVIKAAVVAKGPITEQDIRDCCIGKVADFKVPRIIEFREEIPKSPLGKVLRKYLVE</sequence>
<dbReference type="EMBL" id="CP001614">
    <property type="protein sequence ID" value="ACR14537.1"/>
    <property type="molecule type" value="Genomic_DNA"/>
</dbReference>
<keyword evidence="4" id="KW-1185">Reference proteome</keyword>
<accession>C5BJN9</accession>
<gene>
    <name evidence="3" type="ordered locus">TERTU_4524</name>
</gene>
<dbReference type="eggNOG" id="COG0318">
    <property type="taxonomic scope" value="Bacteria"/>
</dbReference>
<dbReference type="PANTHER" id="PTHR43767">
    <property type="entry name" value="LONG-CHAIN-FATTY-ACID--COA LIGASE"/>
    <property type="match status" value="1"/>
</dbReference>
<proteinExistence type="predicted"/>
<dbReference type="InterPro" id="IPR045851">
    <property type="entry name" value="AMP-bd_C_sf"/>
</dbReference>
<protein>
    <submittedName>
        <fullName evidence="3">AMP-binding enzyme</fullName>
    </submittedName>
</protein>
<evidence type="ECO:0000313" key="3">
    <source>
        <dbReference type="EMBL" id="ACR14537.1"/>
    </source>
</evidence>
<dbReference type="InterPro" id="IPR020845">
    <property type="entry name" value="AMP-binding_CS"/>
</dbReference>